<dbReference type="Proteomes" id="UP000733379">
    <property type="component" value="Unassembled WGS sequence"/>
</dbReference>
<dbReference type="InterPro" id="IPR000792">
    <property type="entry name" value="Tscrpt_reg_LuxR_C"/>
</dbReference>
<protein>
    <submittedName>
        <fullName evidence="4">AAA family ATPase</fullName>
    </submittedName>
</protein>
<dbReference type="SMART" id="SM00421">
    <property type="entry name" value="HTH_LUXR"/>
    <property type="match status" value="1"/>
</dbReference>
<dbReference type="EMBL" id="JAHKNI010000016">
    <property type="protein sequence ID" value="MBU3066794.1"/>
    <property type="molecule type" value="Genomic_DNA"/>
</dbReference>
<evidence type="ECO:0000259" key="3">
    <source>
        <dbReference type="PROSITE" id="PS50043"/>
    </source>
</evidence>
<dbReference type="Pfam" id="PF13191">
    <property type="entry name" value="AAA_16"/>
    <property type="match status" value="1"/>
</dbReference>
<dbReference type="SUPFAM" id="SSF46894">
    <property type="entry name" value="C-terminal effector domain of the bipartite response regulators"/>
    <property type="match status" value="1"/>
</dbReference>
<proteinExistence type="predicted"/>
<name>A0ABS6BC82_9NOCA</name>
<dbReference type="PRINTS" id="PR00038">
    <property type="entry name" value="HTHLUXR"/>
</dbReference>
<keyword evidence="5" id="KW-1185">Reference proteome</keyword>
<dbReference type="Gene3D" id="1.25.40.10">
    <property type="entry name" value="Tetratricopeptide repeat domain"/>
    <property type="match status" value="2"/>
</dbReference>
<dbReference type="SUPFAM" id="SSF48452">
    <property type="entry name" value="TPR-like"/>
    <property type="match status" value="1"/>
</dbReference>
<reference evidence="4 5" key="1">
    <citation type="submission" date="2021-06" db="EMBL/GenBank/DDBJ databases">
        <title>Actinomycetes sequencing.</title>
        <authorList>
            <person name="Shan Q."/>
        </authorList>
    </citation>
    <scope>NUCLEOTIDE SEQUENCE [LARGE SCALE GENOMIC DNA]</scope>
    <source>
        <strain evidence="4 5">NEAU-G5</strain>
    </source>
</reference>
<dbReference type="Gene3D" id="1.10.10.10">
    <property type="entry name" value="Winged helix-like DNA-binding domain superfamily/Winged helix DNA-binding domain"/>
    <property type="match status" value="1"/>
</dbReference>
<dbReference type="InterPro" id="IPR036388">
    <property type="entry name" value="WH-like_DNA-bd_sf"/>
</dbReference>
<comment type="caution">
    <text evidence="4">The sequence shown here is derived from an EMBL/GenBank/DDBJ whole genome shotgun (WGS) entry which is preliminary data.</text>
</comment>
<evidence type="ECO:0000256" key="1">
    <source>
        <dbReference type="ARBA" id="ARBA00022741"/>
    </source>
</evidence>
<keyword evidence="2" id="KW-0067">ATP-binding</keyword>
<organism evidence="4 5">
    <name type="scientific">Nocardia albiluteola</name>
    <dbReference type="NCBI Taxonomy" id="2842303"/>
    <lineage>
        <taxon>Bacteria</taxon>
        <taxon>Bacillati</taxon>
        <taxon>Actinomycetota</taxon>
        <taxon>Actinomycetes</taxon>
        <taxon>Mycobacteriales</taxon>
        <taxon>Nocardiaceae</taxon>
        <taxon>Nocardia</taxon>
    </lineage>
</organism>
<feature type="domain" description="HTH luxR-type" evidence="3">
    <location>
        <begin position="868"/>
        <end position="933"/>
    </location>
</feature>
<accession>A0ABS6BC82</accession>
<dbReference type="Pfam" id="PF00196">
    <property type="entry name" value="GerE"/>
    <property type="match status" value="1"/>
</dbReference>
<dbReference type="PROSITE" id="PS00622">
    <property type="entry name" value="HTH_LUXR_1"/>
    <property type="match status" value="1"/>
</dbReference>
<dbReference type="InterPro" id="IPR016032">
    <property type="entry name" value="Sig_transdc_resp-reg_C-effctor"/>
</dbReference>
<keyword evidence="1" id="KW-0547">Nucleotide-binding</keyword>
<dbReference type="SUPFAM" id="SSF52540">
    <property type="entry name" value="P-loop containing nucleoside triphosphate hydrolases"/>
    <property type="match status" value="1"/>
</dbReference>
<gene>
    <name evidence="4" type="ORF">KO481_35410</name>
</gene>
<dbReference type="InterPro" id="IPR027417">
    <property type="entry name" value="P-loop_NTPase"/>
</dbReference>
<dbReference type="InterPro" id="IPR041664">
    <property type="entry name" value="AAA_16"/>
</dbReference>
<dbReference type="PANTHER" id="PTHR16305">
    <property type="entry name" value="TESTICULAR SOLUBLE ADENYLYL CYCLASE"/>
    <property type="match status" value="1"/>
</dbReference>
<dbReference type="RefSeq" id="WP_215922859.1">
    <property type="nucleotide sequence ID" value="NZ_JAHKNI010000016.1"/>
</dbReference>
<evidence type="ECO:0000313" key="4">
    <source>
        <dbReference type="EMBL" id="MBU3066794.1"/>
    </source>
</evidence>
<sequence length="933" mass="100033">MSSISPTSAQTDNPSLVGRTPEVLRIAAQIDRTLSGRGGFIIVEGEPGIGKTMLIEQAATMATVRGMRVLRGAAAELEERIPFAAMTSCLGKPPPESAEPPEAEPAAVHAVVEMLSRWCAEGPMVVLLDDIQWADAASLSVLRRLGELVDALPIMVMVTLRPYPVREGLPRLLEEFEARGAQRFVLDRLTDAEVELLIERSIGAPPPVELAAVAAEAGGNPLYVIELVTGLLASGALTVDRADDRAASARLSAAGATELPARLIETVTQRLDGLPESAAHVLAVAAALIPQVETADLALVLGTSPAEVLTAVRAAQQARLLTYQDGELTFRYGIVRRVLGRTVSASVRTALLRHTATQLIARSASVVRIARYVYADLGPPSQWMIDWLASSAPALIALEPALAADLIGRSVTAPSVAMADRDRLRPHLIRALMRSGRSDAAALMLATARAEAGGRAVDDELQTLAIQLSCVRGRWDQVLEDIREALARNELPPEVGRRYSCLAAAALFYLGRYDDARREAERVMELGAAAQDYLTVRSGRLVLGMLYYAEGQVDLALRESEQLIEAANSGFAVPEQWDMHVDAQLLRAFSLVDADRLAEADAAFENVVLRAGRSYGVYQAISLLTQARVHFLAGRWDAALDTAQECLKIPDSRGLDVSARGLIAVIAIMRGAAPADVVTDEIREKTGVRGYQQYRAWAIAFEHESRGDLHEALRVLVHALDTAAADPTSVTLSDLYPSVARLAMQTGDAQAAATIAARAEKMVAIQPTTGRQAVAWLCRGLAEGCADLVEQSVEAFTAAGRPAYAAEAQECLAVMLIGADRKDEAKAAGSAALERFAAVGAQWSVARAQARMRASGLRPGRRGPRRRPKSGWEALTVTEQRVAVQVAEGCSNAEIAEQMFLSRRTVQTHVSSILSKLGLHSRVHVAVAYAQRS</sequence>
<dbReference type="CDD" id="cd06170">
    <property type="entry name" value="LuxR_C_like"/>
    <property type="match status" value="1"/>
</dbReference>
<dbReference type="PROSITE" id="PS50043">
    <property type="entry name" value="HTH_LUXR_2"/>
    <property type="match status" value="1"/>
</dbReference>
<dbReference type="Gene3D" id="3.40.50.300">
    <property type="entry name" value="P-loop containing nucleotide triphosphate hydrolases"/>
    <property type="match status" value="1"/>
</dbReference>
<evidence type="ECO:0000256" key="2">
    <source>
        <dbReference type="ARBA" id="ARBA00022840"/>
    </source>
</evidence>
<dbReference type="PANTHER" id="PTHR16305:SF35">
    <property type="entry name" value="TRANSCRIPTIONAL ACTIVATOR DOMAIN"/>
    <property type="match status" value="1"/>
</dbReference>
<evidence type="ECO:0000313" key="5">
    <source>
        <dbReference type="Proteomes" id="UP000733379"/>
    </source>
</evidence>
<dbReference type="InterPro" id="IPR011990">
    <property type="entry name" value="TPR-like_helical_dom_sf"/>
</dbReference>